<evidence type="ECO:0000256" key="4">
    <source>
        <dbReference type="SAM" id="MobiDB-lite"/>
    </source>
</evidence>
<name>A0A8K0D7Q6_IGNLU</name>
<feature type="region of interest" description="Disordered" evidence="4">
    <location>
        <begin position="432"/>
        <end position="471"/>
    </location>
</feature>
<evidence type="ECO:0000259" key="6">
    <source>
        <dbReference type="Pfam" id="PF12295"/>
    </source>
</evidence>
<dbReference type="OrthoDB" id="331600at2759"/>
<dbReference type="PANTHER" id="PTHR15245:SF20">
    <property type="entry name" value="SYMPLEKIN"/>
    <property type="match status" value="1"/>
</dbReference>
<organism evidence="7 8">
    <name type="scientific">Ignelater luminosus</name>
    <name type="common">Cucubano</name>
    <name type="synonym">Pyrophorus luminosus</name>
    <dbReference type="NCBI Taxonomy" id="2038154"/>
    <lineage>
        <taxon>Eukaryota</taxon>
        <taxon>Metazoa</taxon>
        <taxon>Ecdysozoa</taxon>
        <taxon>Arthropoda</taxon>
        <taxon>Hexapoda</taxon>
        <taxon>Insecta</taxon>
        <taxon>Pterygota</taxon>
        <taxon>Neoptera</taxon>
        <taxon>Endopterygota</taxon>
        <taxon>Coleoptera</taxon>
        <taxon>Polyphaga</taxon>
        <taxon>Elateriformia</taxon>
        <taxon>Elateroidea</taxon>
        <taxon>Elateridae</taxon>
        <taxon>Agrypninae</taxon>
        <taxon>Pyrophorini</taxon>
        <taxon>Ignelater</taxon>
    </lineage>
</organism>
<evidence type="ECO:0008006" key="9">
    <source>
        <dbReference type="Google" id="ProtNLM"/>
    </source>
</evidence>
<dbReference type="Gene3D" id="1.25.10.10">
    <property type="entry name" value="Leucine-rich Repeat Variant"/>
    <property type="match status" value="1"/>
</dbReference>
<dbReference type="Pfam" id="PF12295">
    <property type="entry name" value="Symplekin_C"/>
    <property type="match status" value="1"/>
</dbReference>
<comment type="subcellular location">
    <subcellularLocation>
        <location evidence="1">Nucleus</location>
    </subcellularLocation>
</comment>
<keyword evidence="8" id="KW-1185">Reference proteome</keyword>
<reference evidence="7" key="1">
    <citation type="submission" date="2019-08" db="EMBL/GenBank/DDBJ databases">
        <title>The genome of the North American firefly Photinus pyralis.</title>
        <authorList>
            <consortium name="Photinus pyralis genome working group"/>
            <person name="Fallon T.R."/>
            <person name="Sander Lower S.E."/>
            <person name="Weng J.-K."/>
        </authorList>
    </citation>
    <scope>NUCLEOTIDE SEQUENCE</scope>
    <source>
        <strain evidence="7">TRF0915ILg1</strain>
        <tissue evidence="7">Whole body</tissue>
    </source>
</reference>
<keyword evidence="2" id="KW-0507">mRNA processing</keyword>
<dbReference type="SUPFAM" id="SSF48371">
    <property type="entry name" value="ARM repeat"/>
    <property type="match status" value="1"/>
</dbReference>
<sequence>MDDFMNTEISDRDLILQWLNTASLSQDSAEKLELLHKLQEFLTRKVPNLLPEFLDNVLNFTTDLSADVKKALVGFIEEACKVNESLLTKVMVNLHMLLCVESIPVQKRVIQATITIYRKMLSWLCKAPIITQEMEQAWNQLNMIKVEIANMIDSDNDGVRTSSVKFLECVVLLQTYPEQLENRSPNDFSLEDVPLTLKIARRRKLEEEANKIFDLLIKFNGSQHISSANLFACIGALTNIAKHRPEFMGKVVLAIELLHSNLPPTLSTTQVNSIRKKLKSELSSLIKHHAAFEYIENISAMLIDLGFTQQEVQKLIPKADERRRYTKRVIQEESSHQISKKAKLDSSSNSDLNEQLQKLATDTNEKYVLEHLNIDVAVQLVLSTAPKLPSVIPNQFKIDYAAFMKMGHVGELKVLGKMLAIQLLEAGIGPGADVLKNPPNQKEKSPEVESSSRKRELDDDDKEKPNKKERVKVPRIKTLKLTEITKPLEKNTKERLLLGAVERILLADKTGAGQLRQKIIITLASSFNESVRTTILSFLLSDLRTHLDTALAWLFEEYSIMQGFTRLPALRRDGRLDQGYNNLLNAFVNASASDALVISRLLLEVPMITDQALDQLCAICSDENRCAWALGLLKDLIIRRPPKQSVFLNALLTHTTHESNEVREYTINHILDLYKRQNLRGSIEKFIRLHLDFLRLAQPPLSLFGETQGRLMGTDSWNDDLVRACLLPYVSLLPMNETLIHDLAKVYIQTNADIKRTILRLLETPIRTMGMDSIELLKLVEECPKGAETLVTRVIHILTDKGQPSSQLVQRVRDLYQTRVSDVRFLIPVLNGLTKKEVIAALPKLIKLNPVVVREVFNRLLGLHGDSPITPTELLVALHLIDPSKADLKTTMKATSMCLNEKQVFTQEILAVVLQQLMDQTPLPTLLMRTVIQALGSHPRLSGFVMNILQRLILKQVWKQKVVWEGFVKCCQRTRPQSFSVLMQLPAPQLSEALNMCPDLREPLKQYFLNFTEGQRTHIPASVQEVLLGTSVASQKTPEIVPPPSADMLPPPLTSMEPLPPGME</sequence>
<dbReference type="AlphaFoldDB" id="A0A8K0D7Q6"/>
<dbReference type="InterPro" id="IPR032460">
    <property type="entry name" value="Symplekin/Pta1_N"/>
</dbReference>
<evidence type="ECO:0000313" key="7">
    <source>
        <dbReference type="EMBL" id="KAF2896035.1"/>
    </source>
</evidence>
<evidence type="ECO:0000256" key="1">
    <source>
        <dbReference type="ARBA" id="ARBA00004123"/>
    </source>
</evidence>
<dbReference type="InterPro" id="IPR016024">
    <property type="entry name" value="ARM-type_fold"/>
</dbReference>
<dbReference type="GO" id="GO:0005847">
    <property type="term" value="C:mRNA cleavage and polyadenylation specificity factor complex"/>
    <property type="evidence" value="ECO:0007669"/>
    <property type="project" value="TreeGrafter"/>
</dbReference>
<feature type="compositionally biased region" description="Pro residues" evidence="4">
    <location>
        <begin position="1040"/>
        <end position="1064"/>
    </location>
</feature>
<dbReference type="InterPro" id="IPR011989">
    <property type="entry name" value="ARM-like"/>
</dbReference>
<dbReference type="EMBL" id="VTPC01005425">
    <property type="protein sequence ID" value="KAF2896035.1"/>
    <property type="molecule type" value="Genomic_DNA"/>
</dbReference>
<feature type="region of interest" description="Disordered" evidence="4">
    <location>
        <begin position="1037"/>
        <end position="1064"/>
    </location>
</feature>
<dbReference type="PANTHER" id="PTHR15245">
    <property type="entry name" value="SYMPLEKIN-RELATED"/>
    <property type="match status" value="1"/>
</dbReference>
<dbReference type="InterPro" id="IPR022075">
    <property type="entry name" value="Symplekin_C"/>
</dbReference>
<protein>
    <recommendedName>
        <fullName evidence="9">Symplekin</fullName>
    </recommendedName>
</protein>
<feature type="domain" description="Symplekin/Pta1 N-terminal" evidence="5">
    <location>
        <begin position="104"/>
        <end position="323"/>
    </location>
</feature>
<keyword evidence="3" id="KW-0539">Nucleus</keyword>
<dbReference type="Proteomes" id="UP000801492">
    <property type="component" value="Unassembled WGS sequence"/>
</dbReference>
<evidence type="ECO:0000313" key="8">
    <source>
        <dbReference type="Proteomes" id="UP000801492"/>
    </source>
</evidence>
<dbReference type="GO" id="GO:0006397">
    <property type="term" value="P:mRNA processing"/>
    <property type="evidence" value="ECO:0007669"/>
    <property type="project" value="UniProtKB-KW"/>
</dbReference>
<gene>
    <name evidence="7" type="ORF">ILUMI_10128</name>
</gene>
<proteinExistence type="predicted"/>
<evidence type="ECO:0000256" key="2">
    <source>
        <dbReference type="ARBA" id="ARBA00022664"/>
    </source>
</evidence>
<comment type="caution">
    <text evidence="7">The sequence shown here is derived from an EMBL/GenBank/DDBJ whole genome shotgun (WGS) entry which is preliminary data.</text>
</comment>
<feature type="domain" description="Symplekin C-terminal" evidence="6">
    <location>
        <begin position="822"/>
        <end position="997"/>
    </location>
</feature>
<dbReference type="InterPro" id="IPR021850">
    <property type="entry name" value="Symplekin/Pta1"/>
</dbReference>
<evidence type="ECO:0000259" key="5">
    <source>
        <dbReference type="Pfam" id="PF11935"/>
    </source>
</evidence>
<accession>A0A8K0D7Q6</accession>
<evidence type="ECO:0000256" key="3">
    <source>
        <dbReference type="ARBA" id="ARBA00023242"/>
    </source>
</evidence>
<dbReference type="Pfam" id="PF11935">
    <property type="entry name" value="SYMPK_PTA1_N"/>
    <property type="match status" value="1"/>
</dbReference>
<feature type="compositionally biased region" description="Basic and acidic residues" evidence="4">
    <location>
        <begin position="441"/>
        <end position="471"/>
    </location>
</feature>